<evidence type="ECO:0000313" key="2">
    <source>
        <dbReference type="Proteomes" id="UP000198844"/>
    </source>
</evidence>
<dbReference type="OrthoDB" id="8967235at2"/>
<dbReference type="Proteomes" id="UP000198844">
    <property type="component" value="Unassembled WGS sequence"/>
</dbReference>
<dbReference type="AlphaFoldDB" id="A0A1I7EQ24"/>
<organism evidence="1 2">
    <name type="scientific">Paraburkholderia aspalathi</name>
    <dbReference type="NCBI Taxonomy" id="1324617"/>
    <lineage>
        <taxon>Bacteria</taxon>
        <taxon>Pseudomonadati</taxon>
        <taxon>Pseudomonadota</taxon>
        <taxon>Betaproteobacteria</taxon>
        <taxon>Burkholderiales</taxon>
        <taxon>Burkholderiaceae</taxon>
        <taxon>Paraburkholderia</taxon>
    </lineage>
</organism>
<gene>
    <name evidence="1" type="ORF">SAMN05192563_104555</name>
</gene>
<proteinExistence type="predicted"/>
<dbReference type="RefSeq" id="WP_093646340.1">
    <property type="nucleotide sequence ID" value="NZ_FPBH01000045.1"/>
</dbReference>
<dbReference type="EMBL" id="FPBH01000045">
    <property type="protein sequence ID" value="SFU26032.1"/>
    <property type="molecule type" value="Genomic_DNA"/>
</dbReference>
<sequence>MESGSYNGYRIFGHAILQQEDVLSPEQYAGSGTITRDTKIVEASGVLGVFDTEEEAQFAGLGWARAWVDSHG</sequence>
<name>A0A1I7EQ24_9BURK</name>
<evidence type="ECO:0000313" key="1">
    <source>
        <dbReference type="EMBL" id="SFU26032.1"/>
    </source>
</evidence>
<reference evidence="1 2" key="1">
    <citation type="submission" date="2016-10" db="EMBL/GenBank/DDBJ databases">
        <authorList>
            <person name="de Groot N.N."/>
        </authorList>
    </citation>
    <scope>NUCLEOTIDE SEQUENCE [LARGE SCALE GENOMIC DNA]</scope>
    <source>
        <strain evidence="1 2">LMG 27731</strain>
    </source>
</reference>
<evidence type="ECO:0008006" key="3">
    <source>
        <dbReference type="Google" id="ProtNLM"/>
    </source>
</evidence>
<accession>A0A1I7EQ24</accession>
<protein>
    <recommendedName>
        <fullName evidence="3">Transposase</fullName>
    </recommendedName>
</protein>